<dbReference type="InterPro" id="IPR042195">
    <property type="entry name" value="ArgJ_beta_C"/>
</dbReference>
<comment type="similarity">
    <text evidence="1">Belongs to the ArgJ family.</text>
</comment>
<accession>A0A6J6NZF4</accession>
<protein>
    <submittedName>
        <fullName evidence="7">Unannotated protein</fullName>
    </submittedName>
</protein>
<evidence type="ECO:0000256" key="1">
    <source>
        <dbReference type="ARBA" id="ARBA00006774"/>
    </source>
</evidence>
<dbReference type="InterPro" id="IPR016117">
    <property type="entry name" value="ArgJ-like_dom_sf"/>
</dbReference>
<keyword evidence="2" id="KW-0055">Arginine biosynthesis</keyword>
<dbReference type="FunFam" id="3.60.70.12:FF:000001">
    <property type="entry name" value="Arginine biosynthesis bifunctional protein ArgJ, chloroplastic"/>
    <property type="match status" value="1"/>
</dbReference>
<evidence type="ECO:0000256" key="4">
    <source>
        <dbReference type="ARBA" id="ARBA00022679"/>
    </source>
</evidence>
<dbReference type="SUPFAM" id="SSF56266">
    <property type="entry name" value="DmpA/ArgJ-like"/>
    <property type="match status" value="1"/>
</dbReference>
<dbReference type="PANTHER" id="PTHR23100">
    <property type="entry name" value="ARGININE BIOSYNTHESIS BIFUNCTIONAL PROTEIN ARGJ"/>
    <property type="match status" value="1"/>
</dbReference>
<keyword evidence="4" id="KW-0808">Transferase</keyword>
<organism evidence="7">
    <name type="scientific">freshwater metagenome</name>
    <dbReference type="NCBI Taxonomy" id="449393"/>
    <lineage>
        <taxon>unclassified sequences</taxon>
        <taxon>metagenomes</taxon>
        <taxon>ecological metagenomes</taxon>
    </lineage>
</organism>
<dbReference type="EMBL" id="CAEZXP010000001">
    <property type="protein sequence ID" value="CAB4689814.1"/>
    <property type="molecule type" value="Genomic_DNA"/>
</dbReference>
<evidence type="ECO:0000256" key="3">
    <source>
        <dbReference type="ARBA" id="ARBA00022605"/>
    </source>
</evidence>
<evidence type="ECO:0000256" key="6">
    <source>
        <dbReference type="ARBA" id="ARBA00023315"/>
    </source>
</evidence>
<keyword evidence="5" id="KW-0068">Autocatalytic cleavage</keyword>
<keyword evidence="3" id="KW-0028">Amino-acid biosynthesis</keyword>
<name>A0A6J6NZF4_9ZZZZ</name>
<dbReference type="GO" id="GO:0006592">
    <property type="term" value="P:ornithine biosynthetic process"/>
    <property type="evidence" value="ECO:0007669"/>
    <property type="project" value="TreeGrafter"/>
</dbReference>
<keyword evidence="6" id="KW-0012">Acyltransferase</keyword>
<dbReference type="NCBIfam" id="TIGR00120">
    <property type="entry name" value="ArgJ"/>
    <property type="match status" value="1"/>
</dbReference>
<dbReference type="HAMAP" id="MF_01106">
    <property type="entry name" value="ArgJ"/>
    <property type="match status" value="1"/>
</dbReference>
<evidence type="ECO:0000256" key="2">
    <source>
        <dbReference type="ARBA" id="ARBA00022571"/>
    </source>
</evidence>
<evidence type="ECO:0000256" key="5">
    <source>
        <dbReference type="ARBA" id="ARBA00022813"/>
    </source>
</evidence>
<evidence type="ECO:0000313" key="7">
    <source>
        <dbReference type="EMBL" id="CAB4689814.1"/>
    </source>
</evidence>
<dbReference type="GO" id="GO:0004042">
    <property type="term" value="F:L-glutamate N-acetyltransferase activity"/>
    <property type="evidence" value="ECO:0007669"/>
    <property type="project" value="TreeGrafter"/>
</dbReference>
<dbReference type="GO" id="GO:0004358">
    <property type="term" value="F:L-glutamate N-acetyltransferase activity, acting on acetyl-L-ornithine as donor"/>
    <property type="evidence" value="ECO:0007669"/>
    <property type="project" value="InterPro"/>
</dbReference>
<reference evidence="7" key="1">
    <citation type="submission" date="2020-05" db="EMBL/GenBank/DDBJ databases">
        <authorList>
            <person name="Chiriac C."/>
            <person name="Salcher M."/>
            <person name="Ghai R."/>
            <person name="Kavagutti S V."/>
        </authorList>
    </citation>
    <scope>NUCLEOTIDE SEQUENCE</scope>
</reference>
<dbReference type="NCBIfam" id="NF003802">
    <property type="entry name" value="PRK05388.1"/>
    <property type="match status" value="1"/>
</dbReference>
<dbReference type="GO" id="GO:0006526">
    <property type="term" value="P:L-arginine biosynthetic process"/>
    <property type="evidence" value="ECO:0007669"/>
    <property type="project" value="UniProtKB-KW"/>
</dbReference>
<dbReference type="CDD" id="cd02152">
    <property type="entry name" value="OAT"/>
    <property type="match status" value="1"/>
</dbReference>
<dbReference type="Gene3D" id="3.60.70.12">
    <property type="entry name" value="L-amino peptidase D-ALA esterase/amidase"/>
    <property type="match status" value="1"/>
</dbReference>
<dbReference type="Pfam" id="PF01960">
    <property type="entry name" value="ArgJ"/>
    <property type="match status" value="1"/>
</dbReference>
<proteinExistence type="inferred from homology"/>
<dbReference type="AlphaFoldDB" id="A0A6J6NZF4"/>
<sequence length="388" mass="40140">MSVTAAKGFVAAGIAAGIKKTEKLDLAIVRSTEPAVGTAMFTRNRVQAACVLVSAAHLELAEPQAVVVNSGCANAATGERGKLNAIATCAETARVLGITSEEVLVLSTGVIGAQLPMHKILPGLEKVADALSPDGGHDAALAIMTTDTREKEAVVTRDGFTVGGMTKGSGMIHPNLATMLAVITTDYPLHHGESKDLLRAAVEPSFNAITVDGEPSTNDTVVLLANGASGIERTAETDATFAEALLEVCTSLARQIVEDGEGITVLAEINVKGAADDSQARAIAQRIATSSLVKTALFGHDANWGRVLAAAGSAPWNGTYAEIDPDRASLHYNGVLVLDHGTPTDVEPDVSGPTCTIELDLGFGSGSAGYLTSDLSYDYVRINADYRS</sequence>
<dbReference type="PANTHER" id="PTHR23100:SF0">
    <property type="entry name" value="ARGININE BIOSYNTHESIS BIFUNCTIONAL PROTEIN ARGJ, MITOCHONDRIAL"/>
    <property type="match status" value="1"/>
</dbReference>
<gene>
    <name evidence="7" type="ORF">UFOPK2399_00624</name>
</gene>
<dbReference type="InterPro" id="IPR002813">
    <property type="entry name" value="Arg_biosynth_ArgJ"/>
</dbReference>
<dbReference type="Gene3D" id="3.10.20.340">
    <property type="entry name" value="ArgJ beta chain, C-terminal domain"/>
    <property type="match status" value="1"/>
</dbReference>